<evidence type="ECO:0000256" key="1">
    <source>
        <dbReference type="SAM" id="SignalP"/>
    </source>
</evidence>
<reference evidence="3 4" key="1">
    <citation type="submission" date="2021-08" db="EMBL/GenBank/DDBJ databases">
        <authorList>
            <person name="Zhang D."/>
            <person name="Zhang A."/>
            <person name="Wang L."/>
        </authorList>
    </citation>
    <scope>NUCLEOTIDE SEQUENCE [LARGE SCALE GENOMIC DNA]</scope>
    <source>
        <strain evidence="3 4">WL0086</strain>
    </source>
</reference>
<name>A0ABZ1C790_9BACT</name>
<sequence length="203" mass="22414">MKLTRLLTQHLPLILLVAVASVRADDPVAHDAGAFESPEVLRAADAPAIPPPATLADLAWLVGAWQGALDDNHQEAYVFPAAAGQLPGFARGWTPSGGFLFSEANTFVEIDGTLEYRVKHFTPEFHGVEPRDGYERHRLLAHTGNTWFFENITFRRDDDHHHTVAVRIQADTPQEFIIMVRQRRVTAPSAIPPLVAATVPSTR</sequence>
<dbReference type="EMBL" id="CP139781">
    <property type="protein sequence ID" value="WRQ87331.1"/>
    <property type="molecule type" value="Genomic_DNA"/>
</dbReference>
<accession>A0ABZ1C790</accession>
<evidence type="ECO:0000313" key="3">
    <source>
        <dbReference type="EMBL" id="WRQ87331.1"/>
    </source>
</evidence>
<proteinExistence type="predicted"/>
<dbReference type="InterPro" id="IPR046232">
    <property type="entry name" value="DUF6265"/>
</dbReference>
<evidence type="ECO:0000313" key="4">
    <source>
        <dbReference type="Proteomes" id="UP000738431"/>
    </source>
</evidence>
<dbReference type="Proteomes" id="UP000738431">
    <property type="component" value="Chromosome"/>
</dbReference>
<feature type="chain" id="PRO_5046960241" evidence="1">
    <location>
        <begin position="25"/>
        <end position="203"/>
    </location>
</feature>
<dbReference type="Pfam" id="PF19780">
    <property type="entry name" value="DUF6265"/>
    <property type="match status" value="1"/>
</dbReference>
<gene>
    <name evidence="3" type="ORF">K1X11_021160</name>
</gene>
<keyword evidence="4" id="KW-1185">Reference proteome</keyword>
<keyword evidence="1" id="KW-0732">Signal</keyword>
<organism evidence="3 4">
    <name type="scientific">Actomonas aquatica</name>
    <dbReference type="NCBI Taxonomy" id="2866162"/>
    <lineage>
        <taxon>Bacteria</taxon>
        <taxon>Pseudomonadati</taxon>
        <taxon>Verrucomicrobiota</taxon>
        <taxon>Opitutia</taxon>
        <taxon>Opitutales</taxon>
        <taxon>Opitutaceae</taxon>
        <taxon>Actomonas</taxon>
    </lineage>
</organism>
<reference evidence="3 4" key="2">
    <citation type="submission" date="2023-12" db="EMBL/GenBank/DDBJ databases">
        <title>Description of an unclassified Opitutus bacterium of Verrucomicrobiota.</title>
        <authorList>
            <person name="Zhang D.-F."/>
        </authorList>
    </citation>
    <scope>NUCLEOTIDE SEQUENCE [LARGE SCALE GENOMIC DNA]</scope>
    <source>
        <strain evidence="3 4">WL0086</strain>
    </source>
</reference>
<evidence type="ECO:0000259" key="2">
    <source>
        <dbReference type="Pfam" id="PF19780"/>
    </source>
</evidence>
<protein>
    <submittedName>
        <fullName evidence="3">DUF6265 family protein</fullName>
    </submittedName>
</protein>
<feature type="domain" description="DUF6265" evidence="2">
    <location>
        <begin position="59"/>
        <end position="167"/>
    </location>
</feature>
<dbReference type="RefSeq" id="WP_221029256.1">
    <property type="nucleotide sequence ID" value="NZ_CP139781.1"/>
</dbReference>
<feature type="signal peptide" evidence="1">
    <location>
        <begin position="1"/>
        <end position="24"/>
    </location>
</feature>